<dbReference type="PANTHER" id="PTHR14136:SF17">
    <property type="entry name" value="BTB_POZ DOMAIN-CONTAINING PROTEIN KCTD9"/>
    <property type="match status" value="1"/>
</dbReference>
<dbReference type="InterPro" id="IPR051082">
    <property type="entry name" value="Pentapeptide-BTB/POZ_domain"/>
</dbReference>
<proteinExistence type="predicted"/>
<protein>
    <recommendedName>
        <fullName evidence="4">Pentapeptide repeat-containing protein</fullName>
    </recommendedName>
</protein>
<feature type="transmembrane region" description="Helical" evidence="1">
    <location>
        <begin position="346"/>
        <end position="367"/>
    </location>
</feature>
<accession>A0A5J4K8H3</accession>
<dbReference type="EMBL" id="BKZV01000002">
    <property type="protein sequence ID" value="GER82957.1"/>
    <property type="molecule type" value="Genomic_DNA"/>
</dbReference>
<dbReference type="Pfam" id="PF00805">
    <property type="entry name" value="Pentapeptide"/>
    <property type="match status" value="2"/>
</dbReference>
<reference evidence="2 3" key="1">
    <citation type="journal article" date="2019" name="Int. J. Syst. Evol. Microbiol.">
        <title>Thermogemmatispora aurantia sp. nov. and Thermogemmatispora argillosa sp. nov., within the class Ktedonobacteria, and emended description of the genus Thermogemmatispora.</title>
        <authorList>
            <person name="Zheng Y."/>
            <person name="Wang C.M."/>
            <person name="Sakai Y."/>
            <person name="Abe K."/>
            <person name="Yokota A."/>
            <person name="Yabe S."/>
        </authorList>
    </citation>
    <scope>NUCLEOTIDE SEQUENCE [LARGE SCALE GENOMIC DNA]</scope>
    <source>
        <strain evidence="2 3">A1-2</strain>
    </source>
</reference>
<dbReference type="PANTHER" id="PTHR14136">
    <property type="entry name" value="BTB_POZ DOMAIN-CONTAINING PROTEIN KCTD9"/>
    <property type="match status" value="1"/>
</dbReference>
<gene>
    <name evidence="2" type="ORF">KTAU_15940</name>
</gene>
<name>A0A5J4K8H3_9CHLR</name>
<sequence length="429" mass="47067">MSDPEHLAILRQGVQAWNHWRQQAQPLVFWRPSPLYGQGPDLSGADLREADLAGINLDHTNLRGANLSEANLKGASLLLADLRNVNLQRANLCRARVTADLRSADLREALLAGADLRGSWLDASIRLEGVLLQDAEHGSARLAGLDWSQVKLAAIDWEQVTILGDEELLFAPSQPGDEPSALNKRLEEYERLWQYESAIRSYESLSQALQEQGLPAPATRFRERARLLRQHPEYRELRQHHRKERSLRAALDTAIALLRWGSLPGGLALASWGLALVLWQPWPGLVPLLLGMLVFVSSLFSQLRERKPAFPPSLVLAQVLATTGLVASIALFVLGPLLLVARKAGAAVSLLLSLFGGSLYLVSIFSLRSEQGSSIFARFSVISLLPLCILLLPGLLCIVGPPSSRPAMIFESLILLLLASSTFLIGRAQ</sequence>
<feature type="transmembrane region" description="Helical" evidence="1">
    <location>
        <begin position="379"/>
        <end position="401"/>
    </location>
</feature>
<dbReference type="SUPFAM" id="SSF141571">
    <property type="entry name" value="Pentapeptide repeat-like"/>
    <property type="match status" value="1"/>
</dbReference>
<dbReference type="InterPro" id="IPR001646">
    <property type="entry name" value="5peptide_repeat"/>
</dbReference>
<dbReference type="Proteomes" id="UP000334820">
    <property type="component" value="Unassembled WGS sequence"/>
</dbReference>
<dbReference type="RefSeq" id="WP_151727789.1">
    <property type="nucleotide sequence ID" value="NZ_BKZV01000002.1"/>
</dbReference>
<evidence type="ECO:0008006" key="4">
    <source>
        <dbReference type="Google" id="ProtNLM"/>
    </source>
</evidence>
<evidence type="ECO:0000256" key="1">
    <source>
        <dbReference type="SAM" id="Phobius"/>
    </source>
</evidence>
<keyword evidence="1" id="KW-1133">Transmembrane helix</keyword>
<feature type="transmembrane region" description="Helical" evidence="1">
    <location>
        <begin position="315"/>
        <end position="340"/>
    </location>
</feature>
<keyword evidence="1" id="KW-0472">Membrane</keyword>
<keyword evidence="3" id="KW-1185">Reference proteome</keyword>
<feature type="transmembrane region" description="Helical" evidence="1">
    <location>
        <begin position="407"/>
        <end position="426"/>
    </location>
</feature>
<dbReference type="AlphaFoldDB" id="A0A5J4K8H3"/>
<dbReference type="Gene3D" id="2.160.20.80">
    <property type="entry name" value="E3 ubiquitin-protein ligase SopA"/>
    <property type="match status" value="1"/>
</dbReference>
<organism evidence="2 3">
    <name type="scientific">Thermogemmatispora aurantia</name>
    <dbReference type="NCBI Taxonomy" id="2045279"/>
    <lineage>
        <taxon>Bacteria</taxon>
        <taxon>Bacillati</taxon>
        <taxon>Chloroflexota</taxon>
        <taxon>Ktedonobacteria</taxon>
        <taxon>Thermogemmatisporales</taxon>
        <taxon>Thermogemmatisporaceae</taxon>
        <taxon>Thermogemmatispora</taxon>
    </lineage>
</organism>
<comment type="caution">
    <text evidence="2">The sequence shown here is derived from an EMBL/GenBank/DDBJ whole genome shotgun (WGS) entry which is preliminary data.</text>
</comment>
<evidence type="ECO:0000313" key="3">
    <source>
        <dbReference type="Proteomes" id="UP000334820"/>
    </source>
</evidence>
<evidence type="ECO:0000313" key="2">
    <source>
        <dbReference type="EMBL" id="GER82957.1"/>
    </source>
</evidence>
<keyword evidence="1" id="KW-0812">Transmembrane</keyword>
<feature type="transmembrane region" description="Helical" evidence="1">
    <location>
        <begin position="285"/>
        <end position="303"/>
    </location>
</feature>